<proteinExistence type="predicted"/>
<name>A0A4Y2M017_ARAVE</name>
<dbReference type="EMBL" id="BGPR01006520">
    <property type="protein sequence ID" value="GBN19750.1"/>
    <property type="molecule type" value="Genomic_DNA"/>
</dbReference>
<keyword evidence="3" id="KW-1185">Reference proteome</keyword>
<feature type="compositionally biased region" description="Basic and acidic residues" evidence="1">
    <location>
        <begin position="378"/>
        <end position="389"/>
    </location>
</feature>
<evidence type="ECO:0000256" key="1">
    <source>
        <dbReference type="SAM" id="MobiDB-lite"/>
    </source>
</evidence>
<dbReference type="OrthoDB" id="6436149at2759"/>
<dbReference type="Proteomes" id="UP000499080">
    <property type="component" value="Unassembled WGS sequence"/>
</dbReference>
<sequence>MVVSVKSSSVSSCFFGTLIMDPLSMDTPFCLESDHASLVHLLLEEELKRCDNPHLTYETLILRLVKRLLVRFRIPWAYVMEVVRQGPCMLDEELHRVLQDVWNRRKRPVTLDEQHCVERILGRDHVRAADLIKLIGIIHKIADPPVAWHFFAVDGFLGDDPKRYVDAFRYCAEDVQGKHIRAVRLLYDLLKIENPAAMRALLETIFRQSLSEEETDAHGPREAYLLINGHANTTHALLAVDGLGGGKWTNGPHLDCKRYIENLKYGLSGEQGRFDRDADDDVKRVHAFAVRKVYEELDKHRSDGDKLVNGVYRVMCKVLKDFAGMELPPVEETAWSEQVLEEAANVYKENIGEEVFKRFVKILKAKISSNGGCSGDEGEVKQNKRKREQ</sequence>
<gene>
    <name evidence="2" type="ORF">AVEN_261820_1</name>
</gene>
<dbReference type="AlphaFoldDB" id="A0A4Y2M017"/>
<evidence type="ECO:0000313" key="3">
    <source>
        <dbReference type="Proteomes" id="UP000499080"/>
    </source>
</evidence>
<accession>A0A4Y2M017</accession>
<reference evidence="2 3" key="1">
    <citation type="journal article" date="2019" name="Sci. Rep.">
        <title>Orb-weaving spider Araneus ventricosus genome elucidates the spidroin gene catalogue.</title>
        <authorList>
            <person name="Kono N."/>
            <person name="Nakamura H."/>
            <person name="Ohtoshi R."/>
            <person name="Moran D.A.P."/>
            <person name="Shinohara A."/>
            <person name="Yoshida Y."/>
            <person name="Fujiwara M."/>
            <person name="Mori M."/>
            <person name="Tomita M."/>
            <person name="Arakawa K."/>
        </authorList>
    </citation>
    <scope>NUCLEOTIDE SEQUENCE [LARGE SCALE GENOMIC DNA]</scope>
</reference>
<organism evidence="2 3">
    <name type="scientific">Araneus ventricosus</name>
    <name type="common">Orbweaver spider</name>
    <name type="synonym">Epeira ventricosa</name>
    <dbReference type="NCBI Taxonomy" id="182803"/>
    <lineage>
        <taxon>Eukaryota</taxon>
        <taxon>Metazoa</taxon>
        <taxon>Ecdysozoa</taxon>
        <taxon>Arthropoda</taxon>
        <taxon>Chelicerata</taxon>
        <taxon>Arachnida</taxon>
        <taxon>Araneae</taxon>
        <taxon>Araneomorphae</taxon>
        <taxon>Entelegynae</taxon>
        <taxon>Araneoidea</taxon>
        <taxon>Araneidae</taxon>
        <taxon>Araneus</taxon>
    </lineage>
</organism>
<comment type="caution">
    <text evidence="2">The sequence shown here is derived from an EMBL/GenBank/DDBJ whole genome shotgun (WGS) entry which is preliminary data.</text>
</comment>
<protein>
    <submittedName>
        <fullName evidence="2">Uncharacterized protein</fullName>
    </submittedName>
</protein>
<evidence type="ECO:0000313" key="2">
    <source>
        <dbReference type="EMBL" id="GBN19750.1"/>
    </source>
</evidence>
<feature type="region of interest" description="Disordered" evidence="1">
    <location>
        <begin position="369"/>
        <end position="389"/>
    </location>
</feature>